<evidence type="ECO:0000313" key="1">
    <source>
        <dbReference type="EMBL" id="KAL1273539.1"/>
    </source>
</evidence>
<sequence length="87" mass="10144">MEWCFSRRADQSETQRSWGKYLGRRSLDHSGSARAFQQFTEEPFLCLSALCAFLRRYPHIKGECPGVIPSLQTWEGVQKWFLQQCGL</sequence>
<reference evidence="1 2" key="1">
    <citation type="submission" date="2023-09" db="EMBL/GenBank/DDBJ databases">
        <authorList>
            <person name="Wang M."/>
        </authorList>
    </citation>
    <scope>NUCLEOTIDE SEQUENCE [LARGE SCALE GENOMIC DNA]</scope>
    <source>
        <strain evidence="1">GT-2023</strain>
        <tissue evidence="1">Liver</tissue>
    </source>
</reference>
<name>A0ABR3N9C4_9TELE</name>
<organism evidence="1 2">
    <name type="scientific">Cirrhinus molitorella</name>
    <name type="common">mud carp</name>
    <dbReference type="NCBI Taxonomy" id="172907"/>
    <lineage>
        <taxon>Eukaryota</taxon>
        <taxon>Metazoa</taxon>
        <taxon>Chordata</taxon>
        <taxon>Craniata</taxon>
        <taxon>Vertebrata</taxon>
        <taxon>Euteleostomi</taxon>
        <taxon>Actinopterygii</taxon>
        <taxon>Neopterygii</taxon>
        <taxon>Teleostei</taxon>
        <taxon>Ostariophysi</taxon>
        <taxon>Cypriniformes</taxon>
        <taxon>Cyprinidae</taxon>
        <taxon>Labeoninae</taxon>
        <taxon>Labeonini</taxon>
        <taxon>Cirrhinus</taxon>
    </lineage>
</organism>
<comment type="caution">
    <text evidence="1">The sequence shown here is derived from an EMBL/GenBank/DDBJ whole genome shotgun (WGS) entry which is preliminary data.</text>
</comment>
<dbReference type="EMBL" id="JAYMGO010000005">
    <property type="protein sequence ID" value="KAL1273539.1"/>
    <property type="molecule type" value="Genomic_DNA"/>
</dbReference>
<dbReference type="Proteomes" id="UP001558613">
    <property type="component" value="Unassembled WGS sequence"/>
</dbReference>
<accession>A0ABR3N9C4</accession>
<gene>
    <name evidence="1" type="ORF">QQF64_026353</name>
</gene>
<evidence type="ECO:0000313" key="2">
    <source>
        <dbReference type="Proteomes" id="UP001558613"/>
    </source>
</evidence>
<protein>
    <submittedName>
        <fullName evidence="1">Uncharacterized protein</fullName>
    </submittedName>
</protein>
<proteinExistence type="predicted"/>
<keyword evidence="2" id="KW-1185">Reference proteome</keyword>